<gene>
    <name evidence="4" type="ORF">H0185_02370</name>
</gene>
<dbReference type="Pfam" id="PF01915">
    <property type="entry name" value="Glyco_hydro_3_C"/>
    <property type="match status" value="1"/>
</dbReference>
<dbReference type="Proteomes" id="UP000769780">
    <property type="component" value="Unassembled WGS sequence"/>
</dbReference>
<dbReference type="Pfam" id="PF14310">
    <property type="entry name" value="Fn3-like"/>
    <property type="match status" value="1"/>
</dbReference>
<dbReference type="InterPro" id="IPR001764">
    <property type="entry name" value="Glyco_hydro_3_N"/>
</dbReference>
<dbReference type="InterPro" id="IPR036881">
    <property type="entry name" value="Glyco_hydro_3_C_sf"/>
</dbReference>
<dbReference type="InterPro" id="IPR026891">
    <property type="entry name" value="Fn3-like"/>
</dbReference>
<dbReference type="PRINTS" id="PR00133">
    <property type="entry name" value="GLHYDRLASE3"/>
</dbReference>
<dbReference type="SUPFAM" id="SSF51445">
    <property type="entry name" value="(Trans)glycosidases"/>
    <property type="match status" value="1"/>
</dbReference>
<dbReference type="InterPro" id="IPR002772">
    <property type="entry name" value="Glyco_hydro_3_C"/>
</dbReference>
<feature type="domain" description="Fibronectin type III-like" evidence="3">
    <location>
        <begin position="611"/>
        <end position="681"/>
    </location>
</feature>
<dbReference type="GO" id="GO:0016787">
    <property type="term" value="F:hydrolase activity"/>
    <property type="evidence" value="ECO:0007669"/>
    <property type="project" value="UniProtKB-KW"/>
</dbReference>
<dbReference type="Pfam" id="PF00933">
    <property type="entry name" value="Glyco_hydro_3"/>
    <property type="match status" value="1"/>
</dbReference>
<dbReference type="EMBL" id="JACWFH010000006">
    <property type="protein sequence ID" value="MBY0095666.1"/>
    <property type="molecule type" value="Genomic_DNA"/>
</dbReference>
<evidence type="ECO:0000256" key="1">
    <source>
        <dbReference type="ARBA" id="ARBA00005336"/>
    </source>
</evidence>
<dbReference type="RefSeq" id="WP_221870856.1">
    <property type="nucleotide sequence ID" value="NZ_JACWFH010000006.1"/>
</dbReference>
<name>A0ABS7K0B5_9BACI</name>
<dbReference type="Gene3D" id="3.20.20.300">
    <property type="entry name" value="Glycoside hydrolase, family 3, N-terminal domain"/>
    <property type="match status" value="1"/>
</dbReference>
<evidence type="ECO:0000313" key="4">
    <source>
        <dbReference type="EMBL" id="MBY0095666.1"/>
    </source>
</evidence>
<dbReference type="InterPro" id="IPR050288">
    <property type="entry name" value="Cellulose_deg_GH3"/>
</dbReference>
<evidence type="ECO:0000256" key="2">
    <source>
        <dbReference type="ARBA" id="ARBA00022801"/>
    </source>
</evidence>
<evidence type="ECO:0000313" key="5">
    <source>
        <dbReference type="Proteomes" id="UP000769780"/>
    </source>
</evidence>
<dbReference type="Gene3D" id="2.60.40.10">
    <property type="entry name" value="Immunoglobulins"/>
    <property type="match status" value="1"/>
</dbReference>
<dbReference type="InterPro" id="IPR036962">
    <property type="entry name" value="Glyco_hydro_3_N_sf"/>
</dbReference>
<keyword evidence="2 4" id="KW-0378">Hydrolase</keyword>
<comment type="similarity">
    <text evidence="1">Belongs to the glycosyl hydrolase 3 family.</text>
</comment>
<dbReference type="SMART" id="SM01217">
    <property type="entry name" value="Fn3_like"/>
    <property type="match status" value="1"/>
</dbReference>
<evidence type="ECO:0000259" key="3">
    <source>
        <dbReference type="SMART" id="SM01217"/>
    </source>
</evidence>
<organism evidence="4 5">
    <name type="scientific">Mesobacillus maritimus</name>
    <dbReference type="NCBI Taxonomy" id="1643336"/>
    <lineage>
        <taxon>Bacteria</taxon>
        <taxon>Bacillati</taxon>
        <taxon>Bacillota</taxon>
        <taxon>Bacilli</taxon>
        <taxon>Bacillales</taxon>
        <taxon>Bacillaceae</taxon>
        <taxon>Mesobacillus</taxon>
    </lineage>
</organism>
<dbReference type="SUPFAM" id="SSF52279">
    <property type="entry name" value="Beta-D-glucan exohydrolase, C-terminal domain"/>
    <property type="match status" value="1"/>
</dbReference>
<sequence length="697" mass="76888">MKVDKQTRLSYTEKAKEIVDQLTLDEKVYLMSGNITLEDMIEELKKGKHYNETPYEAGGIERLGVPAMKFVDGPRGAVTGTGKTTCFPVSMSRGATFDRDLEERIGKAIGKEIRASGGNLFGGVCINLPPNPGWGRSQETYGEESFHLGAMGTALTNGVQSENVIACVKHYAFNSMENARFKVNVKADKRTEREVYLAHFKDTIDAGAASVMSAYNKYQGPHCGHNDYLLNQVLKEEWDFDGFVISDFIWGIRDTVDAANGGMDIEMNDTHRFGDKLVDAVRNGQVPEERINDAAVRIIRTLLAFTEADDKEYGEELLGSQDHIALALEAAEKSMTLMKNDNKTLPFSKSETKKVAIIGKLGDQENIGDHGSSRVYPKYVVTPLEGVKNLVPDAEVIFDDGQDVEKAKALASSVDAVVFVVGFNHDDEGEFIENTSDDLDMTAIGGEFDAAGGDRKETLGLHDDEVELIKAVGPVNKNSVAVLIGGNMIMIEEWKKDVSAILMAYYPGMEGGTAIAKTLFGDVNPGGKLPFVVPTDEKHLPQIDWEAEEITYGYYHGYTKLEKEGIEPSLPYGYGLSYTTFNISNASFDVTRENIFATCDVTNTGEREGAEVVQMYVGFSQSKIDRPVKVLRGFERINLLPGETKTVEISCPIEKVKWFNPETNGWELEDIDYEVYIGNSSANKDLIQGKVTLLVTK</sequence>
<dbReference type="PANTHER" id="PTHR42715">
    <property type="entry name" value="BETA-GLUCOSIDASE"/>
    <property type="match status" value="1"/>
</dbReference>
<dbReference type="InterPro" id="IPR017853">
    <property type="entry name" value="GH"/>
</dbReference>
<protein>
    <submittedName>
        <fullName evidence="4">Glycoside hydrolase family 3 C-terminal domain-containing protein</fullName>
    </submittedName>
</protein>
<keyword evidence="5" id="KW-1185">Reference proteome</keyword>
<dbReference type="PANTHER" id="PTHR42715:SF3">
    <property type="entry name" value="BETA-GLUCOSIDASE B-RELATED"/>
    <property type="match status" value="1"/>
</dbReference>
<accession>A0ABS7K0B5</accession>
<dbReference type="InterPro" id="IPR013783">
    <property type="entry name" value="Ig-like_fold"/>
</dbReference>
<reference evidence="4 5" key="1">
    <citation type="submission" date="2020-07" db="EMBL/GenBank/DDBJ databases">
        <title>Fungal Genomes of the International Space Station.</title>
        <authorList>
            <person name="Seuylemezian A."/>
            <person name="Singh N.K."/>
            <person name="Wood J."/>
            <person name="Venkateswaran K."/>
        </authorList>
    </citation>
    <scope>NUCLEOTIDE SEQUENCE [LARGE SCALE GENOMIC DNA]</scope>
    <source>
        <strain evidence="4 5">PL-B2</strain>
    </source>
</reference>
<proteinExistence type="inferred from homology"/>
<comment type="caution">
    <text evidence="4">The sequence shown here is derived from an EMBL/GenBank/DDBJ whole genome shotgun (WGS) entry which is preliminary data.</text>
</comment>
<dbReference type="Gene3D" id="3.40.50.1700">
    <property type="entry name" value="Glycoside hydrolase family 3 C-terminal domain"/>
    <property type="match status" value="1"/>
</dbReference>